<accession>A0A517N960</accession>
<evidence type="ECO:0000313" key="1">
    <source>
        <dbReference type="EMBL" id="QDT03680.1"/>
    </source>
</evidence>
<name>A0A517N960_9BACT</name>
<organism evidence="1 2">
    <name type="scientific">Rubripirellula lacrimiformis</name>
    <dbReference type="NCBI Taxonomy" id="1930273"/>
    <lineage>
        <taxon>Bacteria</taxon>
        <taxon>Pseudomonadati</taxon>
        <taxon>Planctomycetota</taxon>
        <taxon>Planctomycetia</taxon>
        <taxon>Pirellulales</taxon>
        <taxon>Pirellulaceae</taxon>
        <taxon>Rubripirellula</taxon>
    </lineage>
</organism>
<proteinExistence type="predicted"/>
<keyword evidence="2" id="KW-1185">Reference proteome</keyword>
<reference evidence="1 2" key="1">
    <citation type="submission" date="2019-02" db="EMBL/GenBank/DDBJ databases">
        <title>Deep-cultivation of Planctomycetes and their phenomic and genomic characterization uncovers novel biology.</title>
        <authorList>
            <person name="Wiegand S."/>
            <person name="Jogler M."/>
            <person name="Boedeker C."/>
            <person name="Pinto D."/>
            <person name="Vollmers J."/>
            <person name="Rivas-Marin E."/>
            <person name="Kohn T."/>
            <person name="Peeters S.H."/>
            <person name="Heuer A."/>
            <person name="Rast P."/>
            <person name="Oberbeckmann S."/>
            <person name="Bunk B."/>
            <person name="Jeske O."/>
            <person name="Meyerdierks A."/>
            <person name="Storesund J.E."/>
            <person name="Kallscheuer N."/>
            <person name="Luecker S."/>
            <person name="Lage O.M."/>
            <person name="Pohl T."/>
            <person name="Merkel B.J."/>
            <person name="Hornburger P."/>
            <person name="Mueller R.-W."/>
            <person name="Bruemmer F."/>
            <person name="Labrenz M."/>
            <person name="Spormann A.M."/>
            <person name="Op den Camp H."/>
            <person name="Overmann J."/>
            <person name="Amann R."/>
            <person name="Jetten M.S.M."/>
            <person name="Mascher T."/>
            <person name="Medema M.H."/>
            <person name="Devos D.P."/>
            <person name="Kaster A.-K."/>
            <person name="Ovreas L."/>
            <person name="Rohde M."/>
            <person name="Galperin M.Y."/>
            <person name="Jogler C."/>
        </authorList>
    </citation>
    <scope>NUCLEOTIDE SEQUENCE [LARGE SCALE GENOMIC DNA]</scope>
    <source>
        <strain evidence="1 2">K22_7</strain>
    </source>
</reference>
<sequence>MSAFGVLDTVRPGGIYRGDRRHFAARLPPIDQHVSAAAPDRLTDAIRDFLQHRVSVAGDWVPLTRPQSPAAISRRTTSQRERPHAVRGRLPNAFTMQIGLSLASLQDRLGDSFANSFSRSRILTSDEPTIRYDARLKVG</sequence>
<evidence type="ECO:0000313" key="2">
    <source>
        <dbReference type="Proteomes" id="UP000318538"/>
    </source>
</evidence>
<gene>
    <name evidence="1" type="ORF">K227x_20640</name>
</gene>
<dbReference type="Proteomes" id="UP000318538">
    <property type="component" value="Chromosome"/>
</dbReference>
<protein>
    <submittedName>
        <fullName evidence="1">Uncharacterized protein</fullName>
    </submittedName>
</protein>
<dbReference type="EMBL" id="CP036525">
    <property type="protein sequence ID" value="QDT03680.1"/>
    <property type="molecule type" value="Genomic_DNA"/>
</dbReference>
<dbReference type="KEGG" id="rlc:K227x_20640"/>
<dbReference type="AlphaFoldDB" id="A0A517N960"/>